<sequence length="110" mass="12135">MFKKNLIIAGSIALSLHAAFIMLSPNITSEPEVIFRKGESSLKMNLVPSIASTASANPVNEVKEEVQKVEEKTVEKPKPIKKIEEQKIAAKPVTVVTEDVQKVQKKQLIL</sequence>
<gene>
    <name evidence="1" type="ORF">SCALIN_C35_0043</name>
</gene>
<dbReference type="RefSeq" id="WP_096895988.1">
    <property type="nucleotide sequence ID" value="NZ_BAOS01000035.1"/>
</dbReference>
<reference evidence="2" key="1">
    <citation type="journal article" date="2017" name="Environ. Microbiol. Rep.">
        <title>Genetic Diversity of Marine Anaerobic Ammonium-Oxidizing Bacteria as Revealed by Genomic and Proteomic Analyses of 'Candidatus Scalindua japonica'.</title>
        <authorList>
            <person name="Oshiki M."/>
            <person name="Mizuto K."/>
            <person name="Kimura Z."/>
            <person name="Kindaichi T."/>
            <person name="Satoh H."/>
            <person name="Okabe S."/>
        </authorList>
    </citation>
    <scope>NUCLEOTIDE SEQUENCE [LARGE SCALE GENOMIC DNA]</scope>
    <source>
        <strain evidence="2">husup-a2</strain>
    </source>
</reference>
<keyword evidence="2" id="KW-1185">Reference proteome</keyword>
<dbReference type="EMBL" id="BAOS01000035">
    <property type="protein sequence ID" value="GAX62604.1"/>
    <property type="molecule type" value="Genomic_DNA"/>
</dbReference>
<evidence type="ECO:0000313" key="2">
    <source>
        <dbReference type="Proteomes" id="UP000218542"/>
    </source>
</evidence>
<evidence type="ECO:0000313" key="1">
    <source>
        <dbReference type="EMBL" id="GAX62604.1"/>
    </source>
</evidence>
<protein>
    <submittedName>
        <fullName evidence="1">Heavy metal efflux pump, CzcA family</fullName>
    </submittedName>
</protein>
<proteinExistence type="predicted"/>
<accession>A0A286U398</accession>
<organism evidence="1 2">
    <name type="scientific">Candidatus Scalindua japonica</name>
    <dbReference type="NCBI Taxonomy" id="1284222"/>
    <lineage>
        <taxon>Bacteria</taxon>
        <taxon>Pseudomonadati</taxon>
        <taxon>Planctomycetota</taxon>
        <taxon>Candidatus Brocadiia</taxon>
        <taxon>Candidatus Brocadiales</taxon>
        <taxon>Candidatus Scalinduaceae</taxon>
        <taxon>Candidatus Scalindua</taxon>
    </lineage>
</organism>
<dbReference type="Proteomes" id="UP000218542">
    <property type="component" value="Unassembled WGS sequence"/>
</dbReference>
<dbReference type="AlphaFoldDB" id="A0A286U398"/>
<name>A0A286U398_9BACT</name>
<comment type="caution">
    <text evidence="1">The sequence shown here is derived from an EMBL/GenBank/DDBJ whole genome shotgun (WGS) entry which is preliminary data.</text>
</comment>